<name>A0A336KC18_CULSO</name>
<dbReference type="GO" id="GO:0005634">
    <property type="term" value="C:nucleus"/>
    <property type="evidence" value="ECO:0007669"/>
    <property type="project" value="UniProtKB-SubCell"/>
</dbReference>
<sequence>MEIQDKKLVQGQGINNAYNQQHHHHQHHSQQPAFNNSNNTFHNSSRFDPNLNNAATTQNISGNGLPSNSTGFDNIILVGGGVSNSVTNGISNLMQLDHSDSRYLNSFSDECRSQVPPPSYDSLAIHHHSDNYQTTSNTNNDFILQDNTGNQMIFHRNDTTSQNHRLYHQPSSLVLDNTDENSAELVSDVQAMIDNYGLARNYDGSSFDDSKNEIIINQFDILGNDESQGINLLIEQNSNVGYLIDQQNSEDDQEVIGPVLDRVQERLLLENTMSPLLAAAETQLANTSLNGIDLFNTISVETTIPTVVENLNAQIEDSCHTTKSNNSSSHDSNANLRIKQEDELVIENSFVPCRAYTSLPTQYLYLNKKSDGEFDVYSKKMIPVSTKFGPFEGVIRNFLPNQMDVLKKAGIEDSKLFLIDETHILDLTDENMSNWMRYVSPAMSLEEKNLELVQCDNEQLFFKSCRLIKPNERLAYALSFEYSQRFGLPYQHDLVSPAKKSVGNTKRPPLLRMSAIKEVDVHLVNDEDILSEDFEALGSENQDDHRMGFIKSEPKSFESEETSNDKENNLFCCRPCQKVFTDAERLEKHNTSVHADDGPIDGLDKNEICPRCRKKFELKSSLNEHMKLHESLDQKSQDNKIGVRTLTCPFCDMKLSQVGLAEHVRQHCVDGMYSCPHCDKKIKKYRLIRRHIRDYHPEIEHPCDQCDKSFKTVKKLQFHLTKHSSIKEFLCADCGKMLKRKDKLNEHIKRFHTGEKQNTDDCDEIEVPVIKEPKNKSKRYAKKRAKDESGSEEGESSPKKADKIEKKRKVMVKSPPNDYERFIYKCHDCRLGFKRRGMLVNHLYKRHPDIPIDSVPELNLPILKEQKCYYCQFCDKVYKSSSKRKAHILKYHPGSIDVNEVRSYRNPAFSETVGSIKTEPQACPWCYKQYASKTKLIQHQRIKHPEQMKESGSCWTSQSSVESITVPISSKNHLTVPGQKTKGLQELPTFSSFESEKDFYDVDYSIGTCSQQQHLQNNHQQHPESNSLHHQNSIEMHQVPQTVLEPSVVRLTELTINQNELLDLGPVTTNISSSNAINKQENFGISHLFDDMDFMQLKSVELHCLEDGETKNSNSFSTSTSSSGLLTTLHHNGG</sequence>
<dbReference type="PROSITE" id="PS00028">
    <property type="entry name" value="ZINC_FINGER_C2H2_1"/>
    <property type="match status" value="8"/>
</dbReference>
<proteinExistence type="predicted"/>
<feature type="compositionally biased region" description="Polar residues" evidence="10">
    <location>
        <begin position="50"/>
        <end position="66"/>
    </location>
</feature>
<evidence type="ECO:0000256" key="2">
    <source>
        <dbReference type="ARBA" id="ARBA00022723"/>
    </source>
</evidence>
<dbReference type="Gene3D" id="2.170.270.10">
    <property type="entry name" value="SET domain"/>
    <property type="match status" value="1"/>
</dbReference>
<dbReference type="PROSITE" id="PS50280">
    <property type="entry name" value="SET"/>
    <property type="match status" value="1"/>
</dbReference>
<dbReference type="GO" id="GO:0010468">
    <property type="term" value="P:regulation of gene expression"/>
    <property type="evidence" value="ECO:0007669"/>
    <property type="project" value="TreeGrafter"/>
</dbReference>
<feature type="region of interest" description="Disordered" evidence="10">
    <location>
        <begin position="775"/>
        <end position="810"/>
    </location>
</feature>
<feature type="region of interest" description="Disordered" evidence="10">
    <location>
        <begin position="1110"/>
        <end position="1134"/>
    </location>
</feature>
<evidence type="ECO:0000259" key="11">
    <source>
        <dbReference type="PROSITE" id="PS50157"/>
    </source>
</evidence>
<reference evidence="13" key="1">
    <citation type="submission" date="2018-04" db="EMBL/GenBank/DDBJ databases">
        <authorList>
            <person name="Go L.Y."/>
            <person name="Mitchell J.A."/>
        </authorList>
    </citation>
    <scope>NUCLEOTIDE SEQUENCE</scope>
    <source>
        <tissue evidence="13">Whole organism</tissue>
    </source>
</reference>
<evidence type="ECO:0000256" key="5">
    <source>
        <dbReference type="ARBA" id="ARBA00022833"/>
    </source>
</evidence>
<evidence type="ECO:0000313" key="13">
    <source>
        <dbReference type="EMBL" id="SSX02436.1"/>
    </source>
</evidence>
<dbReference type="PROSITE" id="PS50157">
    <property type="entry name" value="ZINC_FINGER_C2H2_2"/>
    <property type="match status" value="7"/>
</dbReference>
<dbReference type="InterPro" id="IPR013087">
    <property type="entry name" value="Znf_C2H2_type"/>
</dbReference>
<comment type="subcellular location">
    <subcellularLocation>
        <location evidence="1">Nucleus</location>
    </subcellularLocation>
</comment>
<dbReference type="PANTHER" id="PTHR16515:SF66">
    <property type="entry name" value="C2H2-TYPE DOMAIN-CONTAINING PROTEIN"/>
    <property type="match status" value="1"/>
</dbReference>
<dbReference type="Gene3D" id="3.30.160.60">
    <property type="entry name" value="Classic Zinc Finger"/>
    <property type="match status" value="4"/>
</dbReference>
<dbReference type="Pfam" id="PF21549">
    <property type="entry name" value="PRDM2_PR"/>
    <property type="match status" value="1"/>
</dbReference>
<evidence type="ECO:0000256" key="10">
    <source>
        <dbReference type="SAM" id="MobiDB-lite"/>
    </source>
</evidence>
<reference evidence="14" key="2">
    <citation type="submission" date="2018-07" db="EMBL/GenBank/DDBJ databases">
        <authorList>
            <person name="Quirk P.G."/>
            <person name="Krulwich T.A."/>
        </authorList>
    </citation>
    <scope>NUCLEOTIDE SEQUENCE</scope>
</reference>
<feature type="region of interest" description="Disordered" evidence="10">
    <location>
        <begin position="20"/>
        <end position="66"/>
    </location>
</feature>
<evidence type="ECO:0000256" key="6">
    <source>
        <dbReference type="ARBA" id="ARBA00023015"/>
    </source>
</evidence>
<evidence type="ECO:0000256" key="3">
    <source>
        <dbReference type="ARBA" id="ARBA00022737"/>
    </source>
</evidence>
<evidence type="ECO:0000259" key="12">
    <source>
        <dbReference type="PROSITE" id="PS50280"/>
    </source>
</evidence>
<accession>A0A336KC18</accession>
<keyword evidence="6" id="KW-0805">Transcription regulation</keyword>
<feature type="domain" description="C2H2-type" evidence="11">
    <location>
        <begin position="701"/>
        <end position="728"/>
    </location>
</feature>
<feature type="domain" description="C2H2-type" evidence="11">
    <location>
        <begin position="571"/>
        <end position="599"/>
    </location>
</feature>
<keyword evidence="5" id="KW-0862">Zinc</keyword>
<dbReference type="GO" id="GO:0008276">
    <property type="term" value="F:protein methyltransferase activity"/>
    <property type="evidence" value="ECO:0007669"/>
    <property type="project" value="UniProtKB-ARBA"/>
</dbReference>
<evidence type="ECO:0000256" key="9">
    <source>
        <dbReference type="PROSITE-ProRule" id="PRU00042"/>
    </source>
</evidence>
<keyword evidence="4 9" id="KW-0863">Zinc-finger</keyword>
<gene>
    <name evidence="13" type="primary">CSON007584</name>
</gene>
<dbReference type="InterPro" id="IPR036236">
    <property type="entry name" value="Znf_C2H2_sf"/>
</dbReference>
<dbReference type="InterPro" id="IPR050331">
    <property type="entry name" value="Zinc_finger"/>
</dbReference>
<feature type="domain" description="C2H2-type" evidence="11">
    <location>
        <begin position="921"/>
        <end position="949"/>
    </location>
</feature>
<keyword evidence="3" id="KW-0677">Repeat</keyword>
<feature type="compositionally biased region" description="Low complexity" evidence="10">
    <location>
        <begin position="1113"/>
        <end position="1134"/>
    </location>
</feature>
<dbReference type="GO" id="GO:0008270">
    <property type="term" value="F:zinc ion binding"/>
    <property type="evidence" value="ECO:0007669"/>
    <property type="project" value="UniProtKB-KW"/>
</dbReference>
<evidence type="ECO:0000256" key="1">
    <source>
        <dbReference type="ARBA" id="ARBA00004123"/>
    </source>
</evidence>
<dbReference type="Pfam" id="PF00096">
    <property type="entry name" value="zf-C2H2"/>
    <property type="match status" value="1"/>
</dbReference>
<dbReference type="SUPFAM" id="SSF57667">
    <property type="entry name" value="beta-beta-alpha zinc fingers"/>
    <property type="match status" value="3"/>
</dbReference>
<dbReference type="InterPro" id="IPR046341">
    <property type="entry name" value="SET_dom_sf"/>
</dbReference>
<keyword evidence="2" id="KW-0479">Metal-binding</keyword>
<keyword evidence="8" id="KW-0539">Nucleus</keyword>
<keyword evidence="7" id="KW-0804">Transcription</keyword>
<feature type="domain" description="C2H2-type" evidence="11">
    <location>
        <begin position="607"/>
        <end position="634"/>
    </location>
</feature>
<organism evidence="13">
    <name type="scientific">Culicoides sonorensis</name>
    <name type="common">Biting midge</name>
    <dbReference type="NCBI Taxonomy" id="179676"/>
    <lineage>
        <taxon>Eukaryota</taxon>
        <taxon>Metazoa</taxon>
        <taxon>Ecdysozoa</taxon>
        <taxon>Arthropoda</taxon>
        <taxon>Hexapoda</taxon>
        <taxon>Insecta</taxon>
        <taxon>Pterygota</taxon>
        <taxon>Neoptera</taxon>
        <taxon>Endopterygota</taxon>
        <taxon>Diptera</taxon>
        <taxon>Nematocera</taxon>
        <taxon>Chironomoidea</taxon>
        <taxon>Ceratopogonidae</taxon>
        <taxon>Ceratopogoninae</taxon>
        <taxon>Culicoides</taxon>
        <taxon>Monoculicoides</taxon>
    </lineage>
</organism>
<feature type="domain" description="C2H2-type" evidence="11">
    <location>
        <begin position="824"/>
        <end position="847"/>
    </location>
</feature>
<dbReference type="GO" id="GO:0008170">
    <property type="term" value="F:N-methyltransferase activity"/>
    <property type="evidence" value="ECO:0007669"/>
    <property type="project" value="UniProtKB-ARBA"/>
</dbReference>
<dbReference type="PANTHER" id="PTHR16515">
    <property type="entry name" value="PR DOMAIN ZINC FINGER PROTEIN"/>
    <property type="match status" value="1"/>
</dbReference>
<protein>
    <submittedName>
        <fullName evidence="13">CSON007584 protein</fullName>
    </submittedName>
</protein>
<evidence type="ECO:0000256" key="7">
    <source>
        <dbReference type="ARBA" id="ARBA00023163"/>
    </source>
</evidence>
<dbReference type="GO" id="GO:0008757">
    <property type="term" value="F:S-adenosylmethionine-dependent methyltransferase activity"/>
    <property type="evidence" value="ECO:0007669"/>
    <property type="project" value="UniProtKB-ARBA"/>
</dbReference>
<evidence type="ECO:0000256" key="8">
    <source>
        <dbReference type="ARBA" id="ARBA00023242"/>
    </source>
</evidence>
<dbReference type="InterPro" id="IPR001214">
    <property type="entry name" value="SET_dom"/>
</dbReference>
<dbReference type="AlphaFoldDB" id="A0A336KC18"/>
<feature type="domain" description="C2H2-type" evidence="11">
    <location>
        <begin position="729"/>
        <end position="757"/>
    </location>
</feature>
<dbReference type="SMART" id="SM00355">
    <property type="entry name" value="ZnF_C2H2"/>
    <property type="match status" value="9"/>
</dbReference>
<evidence type="ECO:0000313" key="14">
    <source>
        <dbReference type="EMBL" id="SSX22811.1"/>
    </source>
</evidence>
<feature type="domain" description="SET" evidence="12">
    <location>
        <begin position="351"/>
        <end position="479"/>
    </location>
</feature>
<evidence type="ECO:0000256" key="4">
    <source>
        <dbReference type="ARBA" id="ARBA00022771"/>
    </source>
</evidence>
<feature type="domain" description="C2H2-type" evidence="11">
    <location>
        <begin position="673"/>
        <end position="696"/>
    </location>
</feature>
<feature type="compositionally biased region" description="Low complexity" evidence="10">
    <location>
        <begin position="29"/>
        <end position="47"/>
    </location>
</feature>
<dbReference type="EMBL" id="UFQT01000285">
    <property type="protein sequence ID" value="SSX22811.1"/>
    <property type="molecule type" value="Genomic_DNA"/>
</dbReference>
<feature type="compositionally biased region" description="Basic and acidic residues" evidence="10">
    <location>
        <begin position="796"/>
        <end position="805"/>
    </location>
</feature>
<dbReference type="VEuPathDB" id="VectorBase:CSON007584"/>
<dbReference type="EMBL" id="UFQS01000285">
    <property type="protein sequence ID" value="SSX02436.1"/>
    <property type="molecule type" value="Genomic_DNA"/>
</dbReference>